<evidence type="ECO:0000256" key="1">
    <source>
        <dbReference type="SAM" id="MobiDB-lite"/>
    </source>
</evidence>
<feature type="region of interest" description="Disordered" evidence="1">
    <location>
        <begin position="1"/>
        <end position="124"/>
    </location>
</feature>
<dbReference type="EMBL" id="JAAGMD010000598">
    <property type="protein sequence ID" value="NEA88496.1"/>
    <property type="molecule type" value="Genomic_DNA"/>
</dbReference>
<dbReference type="RefSeq" id="WP_164438659.1">
    <property type="nucleotide sequence ID" value="NZ_JAAGMD010000598.1"/>
</dbReference>
<reference evidence="2" key="1">
    <citation type="submission" date="2020-01" db="EMBL/GenBank/DDBJ databases">
        <title>Insect and environment-associated Actinomycetes.</title>
        <authorList>
            <person name="Currrie C."/>
            <person name="Chevrette M."/>
            <person name="Carlson C."/>
            <person name="Stubbendieck R."/>
            <person name="Wendt-Pienkowski E."/>
        </authorList>
    </citation>
    <scope>NUCLEOTIDE SEQUENCE</scope>
    <source>
        <strain evidence="2">SID14436</strain>
    </source>
</reference>
<feature type="compositionally biased region" description="Basic and acidic residues" evidence="1">
    <location>
        <begin position="32"/>
        <end position="53"/>
    </location>
</feature>
<organism evidence="2">
    <name type="scientific">Streptomyces sp. SID14436</name>
    <dbReference type="NCBI Taxonomy" id="2706070"/>
    <lineage>
        <taxon>Bacteria</taxon>
        <taxon>Bacillati</taxon>
        <taxon>Actinomycetota</taxon>
        <taxon>Actinomycetes</taxon>
        <taxon>Kitasatosporales</taxon>
        <taxon>Streptomycetaceae</taxon>
        <taxon>Streptomyces</taxon>
    </lineage>
</organism>
<feature type="compositionally biased region" description="Low complexity" evidence="1">
    <location>
        <begin position="69"/>
        <end position="86"/>
    </location>
</feature>
<accession>A0A6G3QYF3</accession>
<feature type="compositionally biased region" description="Basic and acidic residues" evidence="1">
    <location>
        <begin position="1"/>
        <end position="23"/>
    </location>
</feature>
<evidence type="ECO:0000313" key="2">
    <source>
        <dbReference type="EMBL" id="NEA88496.1"/>
    </source>
</evidence>
<proteinExistence type="predicted"/>
<sequence length="212" mass="22350">MSDTTRRPLDEFPGRGNDLRGERSAAPGTEPVHGDWNDGFHGDRDGLRDDARGPRATGGGDPMSGTGRAPGHATPDTGTGTGTAPFDDGRTGTGSDSLSGPGAGHGHTPDPHHGSGGPLLPHGDLDALTAQLQHAVTGFVDAPREAVEEADQVLQDLTARFTEAVTERRRTLRRSWQTTDGAPDTAAAATDTEQLRLALRDYRELAERLLHV</sequence>
<name>A0A6G3QYF3_9ACTN</name>
<protein>
    <submittedName>
        <fullName evidence="2">Uncharacterized protein</fullName>
    </submittedName>
</protein>
<comment type="caution">
    <text evidence="2">The sequence shown here is derived from an EMBL/GenBank/DDBJ whole genome shotgun (WGS) entry which is preliminary data.</text>
</comment>
<dbReference type="AlphaFoldDB" id="A0A6G3QYF3"/>
<gene>
    <name evidence="2" type="ORF">G3I53_21270</name>
</gene>